<reference evidence="1" key="1">
    <citation type="submission" date="2024-12" db="EMBL/GenBank/DDBJ databases">
        <authorList>
            <person name="Wu N."/>
        </authorList>
    </citation>
    <scope>NUCLEOTIDE SEQUENCE</scope>
    <source>
        <strain evidence="1">P15</strain>
    </source>
</reference>
<sequence length="280" mass="31685">MKLCILGGNGMAGHMLVDYFRSKEGWEVTYTSRDRKDPHALYLDAGDEGQVLALLDQLRPDVVMNAVGILNRDAEEHERLAYQVNGLLPHLLRRKLEEWAGKLVHISTDCVFSGEQGDYTEFDLPDGSTVYAISKAMGEVRHPPHLTVRTSIVGPEIRSTRIGLFDWFMSQQGEVKGFTQVYWNGVTTLQLAKSVEQMLAAGTSGLVHLTAPQKVSKYELLGLFQDMFGKTDAVIVPDDHFRQDRTLRCTRTEAALLVPEYRTMLAEMRDWMRAHPSRYI</sequence>
<dbReference type="EMBL" id="JBJURJ010000015">
    <property type="protein sequence ID" value="MFM9330872.1"/>
    <property type="molecule type" value="Genomic_DNA"/>
</dbReference>
<keyword evidence="2" id="KW-1185">Reference proteome</keyword>
<gene>
    <name evidence="1" type="ORF">ACI1P1_21510</name>
</gene>
<dbReference type="Proteomes" id="UP001631969">
    <property type="component" value="Unassembled WGS sequence"/>
</dbReference>
<protein>
    <submittedName>
        <fullName evidence="1">SDR family oxidoreductase</fullName>
    </submittedName>
</protein>
<proteinExistence type="predicted"/>
<name>A0ACC7P697_9BACL</name>
<evidence type="ECO:0000313" key="2">
    <source>
        <dbReference type="Proteomes" id="UP001631969"/>
    </source>
</evidence>
<evidence type="ECO:0000313" key="1">
    <source>
        <dbReference type="EMBL" id="MFM9330872.1"/>
    </source>
</evidence>
<accession>A0ACC7P697</accession>
<organism evidence="1 2">
    <name type="scientific">Paenibacillus mesotrionivorans</name>
    <dbReference type="NCBI Taxonomy" id="3160968"/>
    <lineage>
        <taxon>Bacteria</taxon>
        <taxon>Bacillati</taxon>
        <taxon>Bacillota</taxon>
        <taxon>Bacilli</taxon>
        <taxon>Bacillales</taxon>
        <taxon>Paenibacillaceae</taxon>
        <taxon>Paenibacillus</taxon>
    </lineage>
</organism>
<comment type="caution">
    <text evidence="1">The sequence shown here is derived from an EMBL/GenBank/DDBJ whole genome shotgun (WGS) entry which is preliminary data.</text>
</comment>